<accession>A0ABW6QKH9</accession>
<protein>
    <recommendedName>
        <fullName evidence="3">DUF3558 domain-containing protein</fullName>
    </recommendedName>
</protein>
<evidence type="ECO:0000313" key="2">
    <source>
        <dbReference type="Proteomes" id="UP001601948"/>
    </source>
</evidence>
<name>A0ABW6QKH9_9NOCA</name>
<comment type="caution">
    <text evidence="1">The sequence shown here is derived from an EMBL/GenBank/DDBJ whole genome shotgun (WGS) entry which is preliminary data.</text>
</comment>
<dbReference type="Proteomes" id="UP001601948">
    <property type="component" value="Unassembled WGS sequence"/>
</dbReference>
<keyword evidence="2" id="KW-1185">Reference proteome</keyword>
<gene>
    <name evidence="1" type="ORF">ACFYV7_00055</name>
</gene>
<dbReference type="RefSeq" id="WP_387711932.1">
    <property type="nucleotide sequence ID" value="NZ_JBIAPI010000001.1"/>
</dbReference>
<evidence type="ECO:0008006" key="3">
    <source>
        <dbReference type="Google" id="ProtNLM"/>
    </source>
</evidence>
<reference evidence="1 2" key="1">
    <citation type="submission" date="2024-10" db="EMBL/GenBank/DDBJ databases">
        <title>The Natural Products Discovery Center: Release of the First 8490 Sequenced Strains for Exploring Actinobacteria Biosynthetic Diversity.</title>
        <authorList>
            <person name="Kalkreuter E."/>
            <person name="Kautsar S.A."/>
            <person name="Yang D."/>
            <person name="Bader C.D."/>
            <person name="Teijaro C.N."/>
            <person name="Fluegel L."/>
            <person name="Davis C.M."/>
            <person name="Simpson J.R."/>
            <person name="Lauterbach L."/>
            <person name="Steele A.D."/>
            <person name="Gui C."/>
            <person name="Meng S."/>
            <person name="Li G."/>
            <person name="Viehrig K."/>
            <person name="Ye F."/>
            <person name="Su P."/>
            <person name="Kiefer A.F."/>
            <person name="Nichols A."/>
            <person name="Cepeda A.J."/>
            <person name="Yan W."/>
            <person name="Fan B."/>
            <person name="Jiang Y."/>
            <person name="Adhikari A."/>
            <person name="Zheng C.-J."/>
            <person name="Schuster L."/>
            <person name="Cowan T.M."/>
            <person name="Smanski M.J."/>
            <person name="Chevrette M.G."/>
            <person name="De Carvalho L.P.S."/>
            <person name="Shen B."/>
        </authorList>
    </citation>
    <scope>NUCLEOTIDE SEQUENCE [LARGE SCALE GENOMIC DNA]</scope>
    <source>
        <strain evidence="1 2">NPDC003040</strain>
    </source>
</reference>
<sequence>MNPRKLLVISVLAVLLSGCGLLSRTDPERYEIPTSNHTILELCDSAKQFFAILAGTENLKTSPGVGGKALTDKIDGGNGCFYEKNNGSARPSHLGHVSLFRVIDDEHTLSTPPPTNENYPTRVLTVDGVSVKVVTEPLPKDSDPATTRLTVDLAARIDGWDGELHFRTTEGQTTPDAQAGAQVLVDMVRALKG</sequence>
<evidence type="ECO:0000313" key="1">
    <source>
        <dbReference type="EMBL" id="MFF3221163.1"/>
    </source>
</evidence>
<dbReference type="PROSITE" id="PS51257">
    <property type="entry name" value="PROKAR_LIPOPROTEIN"/>
    <property type="match status" value="1"/>
</dbReference>
<dbReference type="EMBL" id="JBIAPI010000001">
    <property type="protein sequence ID" value="MFF3221163.1"/>
    <property type="molecule type" value="Genomic_DNA"/>
</dbReference>
<organism evidence="1 2">
    <name type="scientific">Nocardia suismassiliense</name>
    <dbReference type="NCBI Taxonomy" id="2077092"/>
    <lineage>
        <taxon>Bacteria</taxon>
        <taxon>Bacillati</taxon>
        <taxon>Actinomycetota</taxon>
        <taxon>Actinomycetes</taxon>
        <taxon>Mycobacteriales</taxon>
        <taxon>Nocardiaceae</taxon>
        <taxon>Nocardia</taxon>
    </lineage>
</organism>
<proteinExistence type="predicted"/>